<dbReference type="PANTHER" id="PTHR30250:SF11">
    <property type="entry name" value="O-ANTIGEN TRANSPORTER-RELATED"/>
    <property type="match status" value="1"/>
</dbReference>
<feature type="transmembrane region" description="Helical" evidence="6">
    <location>
        <begin position="379"/>
        <end position="396"/>
    </location>
</feature>
<evidence type="ECO:0000256" key="1">
    <source>
        <dbReference type="ARBA" id="ARBA00004651"/>
    </source>
</evidence>
<dbReference type="PANTHER" id="PTHR30250">
    <property type="entry name" value="PST FAMILY PREDICTED COLANIC ACID TRANSPORTER"/>
    <property type="match status" value="1"/>
</dbReference>
<keyword evidence="2" id="KW-1003">Cell membrane</keyword>
<evidence type="ECO:0000256" key="2">
    <source>
        <dbReference type="ARBA" id="ARBA00022475"/>
    </source>
</evidence>
<evidence type="ECO:0000313" key="8">
    <source>
        <dbReference type="Proteomes" id="UP000527352"/>
    </source>
</evidence>
<evidence type="ECO:0000256" key="4">
    <source>
        <dbReference type="ARBA" id="ARBA00022989"/>
    </source>
</evidence>
<accession>A0ABX1KMQ5</accession>
<evidence type="ECO:0000256" key="6">
    <source>
        <dbReference type="SAM" id="Phobius"/>
    </source>
</evidence>
<protein>
    <submittedName>
        <fullName evidence="7">Lipopolysaccharide biosynthesis protein</fullName>
    </submittedName>
</protein>
<dbReference type="InterPro" id="IPR050833">
    <property type="entry name" value="Poly_Biosynth_Transport"/>
</dbReference>
<gene>
    <name evidence="7" type="ORF">HGO26_07915</name>
</gene>
<reference evidence="7 8" key="1">
    <citation type="submission" date="2020-04" db="EMBL/GenBank/DDBJ databases">
        <title>The first description of lens atrophy caused by putative novel Shewanella sp. that is a new emerging pathogen for cultured rainbow trout?</title>
        <authorList>
            <person name="Saticioglu I.B."/>
            <person name="Duman M."/>
            <person name="Altun S."/>
        </authorList>
    </citation>
    <scope>NUCLEOTIDE SEQUENCE [LARGE SCALE GENOMIC DNA]</scope>
    <source>
        <strain evidence="7 8">S-1</strain>
    </source>
</reference>
<feature type="transmembrane region" description="Helical" evidence="6">
    <location>
        <begin position="211"/>
        <end position="228"/>
    </location>
</feature>
<feature type="transmembrane region" description="Helical" evidence="6">
    <location>
        <begin position="353"/>
        <end position="373"/>
    </location>
</feature>
<evidence type="ECO:0000256" key="3">
    <source>
        <dbReference type="ARBA" id="ARBA00022692"/>
    </source>
</evidence>
<keyword evidence="4 6" id="KW-1133">Transmembrane helix</keyword>
<proteinExistence type="predicted"/>
<feature type="transmembrane region" description="Helical" evidence="6">
    <location>
        <begin position="248"/>
        <end position="271"/>
    </location>
</feature>
<comment type="caution">
    <text evidence="7">The sequence shown here is derived from an EMBL/GenBank/DDBJ whole genome shotgun (WGS) entry which is preliminary data.</text>
</comment>
<keyword evidence="8" id="KW-1185">Reference proteome</keyword>
<feature type="transmembrane region" description="Helical" evidence="6">
    <location>
        <begin position="321"/>
        <end position="346"/>
    </location>
</feature>
<name>A0ABX1KMQ5_9GAMM</name>
<dbReference type="EMBL" id="JABAEB010000004">
    <property type="protein sequence ID" value="NLQ22804.1"/>
    <property type="molecule type" value="Genomic_DNA"/>
</dbReference>
<feature type="transmembrane region" description="Helical" evidence="6">
    <location>
        <begin position="292"/>
        <end position="315"/>
    </location>
</feature>
<feature type="transmembrane region" description="Helical" evidence="6">
    <location>
        <begin position="169"/>
        <end position="190"/>
    </location>
</feature>
<dbReference type="Proteomes" id="UP000527352">
    <property type="component" value="Unassembled WGS sequence"/>
</dbReference>
<sequence>MTPKKILQFAIGPVGAALLGIISLPIIAWVFSQEDVGKMALLQVVLSFATLFFSLGLDQGYVREFHDSANKPLLLKTAVLPGLIWLLISLTVCLLFGPFLAELVFSIKSNYISWLLCIALLCSFLSRFLSLVLRMNERGLAFSMSQLLPKAFVLIIILIYLLLDITKSFSNLLLANTLAIVLACFIFAWNTRDEWRLSLSETINSRQLLQMLKFGLPLIIGGVAFWGVTSVDRILLSRWSTFSELGIYSISVSFAAAATIFQSVFSTVWAPTVYKWATNDEGYDKVIMVNRYVLLLVVLLFCFAGLFSWIVPFILPSEYKAVQWILVACLAYPLLYTLSETTVVGIGIARKSIYSMLACILALIVNLICNFFLIPRFGAAGAASSTALTFWVFLILRTEFSIRVWKPLPRVALYSFTFLAVAGAVIGALQQNNIGNLIYLYWGLLLFCCSCFFRNELIIISSKAFQRIIDIKKNAL</sequence>
<keyword evidence="3 6" id="KW-0812">Transmembrane</keyword>
<evidence type="ECO:0000256" key="5">
    <source>
        <dbReference type="ARBA" id="ARBA00023136"/>
    </source>
</evidence>
<evidence type="ECO:0000313" key="7">
    <source>
        <dbReference type="EMBL" id="NLQ22804.1"/>
    </source>
</evidence>
<feature type="transmembrane region" description="Helical" evidence="6">
    <location>
        <begin position="434"/>
        <end position="453"/>
    </location>
</feature>
<organism evidence="7 8">
    <name type="scientific">Shewanella oncorhynchi</name>
    <dbReference type="NCBI Taxonomy" id="2726434"/>
    <lineage>
        <taxon>Bacteria</taxon>
        <taxon>Pseudomonadati</taxon>
        <taxon>Pseudomonadota</taxon>
        <taxon>Gammaproteobacteria</taxon>
        <taxon>Alteromonadales</taxon>
        <taxon>Shewanellaceae</taxon>
        <taxon>Shewanella</taxon>
    </lineage>
</organism>
<keyword evidence="5 6" id="KW-0472">Membrane</keyword>
<dbReference type="Pfam" id="PF01943">
    <property type="entry name" value="Polysacc_synt"/>
    <property type="match status" value="1"/>
</dbReference>
<feature type="transmembrane region" description="Helical" evidence="6">
    <location>
        <begin position="78"/>
        <end position="99"/>
    </location>
</feature>
<dbReference type="InterPro" id="IPR002797">
    <property type="entry name" value="Polysacc_synth"/>
</dbReference>
<feature type="transmembrane region" description="Helical" evidence="6">
    <location>
        <begin position="37"/>
        <end position="57"/>
    </location>
</feature>
<dbReference type="RefSeq" id="WP_168824408.1">
    <property type="nucleotide sequence ID" value="NZ_JABAEB010000004.1"/>
</dbReference>
<comment type="subcellular location">
    <subcellularLocation>
        <location evidence="1">Cell membrane</location>
        <topology evidence="1">Multi-pass membrane protein</topology>
    </subcellularLocation>
</comment>
<feature type="transmembrane region" description="Helical" evidence="6">
    <location>
        <begin position="140"/>
        <end position="163"/>
    </location>
</feature>
<feature type="transmembrane region" description="Helical" evidence="6">
    <location>
        <begin position="408"/>
        <end position="428"/>
    </location>
</feature>
<feature type="transmembrane region" description="Helical" evidence="6">
    <location>
        <begin position="111"/>
        <end position="133"/>
    </location>
</feature>
<feature type="transmembrane region" description="Helical" evidence="6">
    <location>
        <begin position="7"/>
        <end position="31"/>
    </location>
</feature>